<evidence type="ECO:0000256" key="5">
    <source>
        <dbReference type="ARBA" id="ARBA00023242"/>
    </source>
</evidence>
<dbReference type="InterPro" id="IPR024097">
    <property type="entry name" value="bHLH_ZIP_TF"/>
</dbReference>
<comment type="caution">
    <text evidence="7">The sequence shown here is derived from an EMBL/GenBank/DDBJ whole genome shotgun (WGS) entry which is preliminary data.</text>
</comment>
<dbReference type="Proteomes" id="UP001140206">
    <property type="component" value="Chromosome 1"/>
</dbReference>
<sequence>MEPFNSHNHNTFLLECSSFWQNNCILIENSSSSLETGQHFGHKKRKTTEGNSASFFRYPIKKRRHRTIDKAIGGENIDDKPIIEGEIPKGYIRVRAKRGQATDSHSIAERVDSLSVWVRREKISARMKTLQGLVPGCDKVMGKASMLDEIINYVQSLQNQVEFLSMKLASVSPTTWHDYGLNLFGHIEQNQGAVLSYVLPNSMMESSSLDPYQILGVISNPQEESIL</sequence>
<dbReference type="InterPro" id="IPR011598">
    <property type="entry name" value="bHLH_dom"/>
</dbReference>
<proteinExistence type="inferred from homology"/>
<evidence type="ECO:0000256" key="3">
    <source>
        <dbReference type="ARBA" id="ARBA00023015"/>
    </source>
</evidence>
<gene>
    <name evidence="7" type="ORF">LUZ62_022725</name>
</gene>
<dbReference type="InterPro" id="IPR036638">
    <property type="entry name" value="HLH_DNA-bd_sf"/>
</dbReference>
<evidence type="ECO:0000256" key="2">
    <source>
        <dbReference type="ARBA" id="ARBA00005510"/>
    </source>
</evidence>
<comment type="subcellular location">
    <subcellularLocation>
        <location evidence="1">Nucleus</location>
    </subcellularLocation>
</comment>
<evidence type="ECO:0000313" key="7">
    <source>
        <dbReference type="EMBL" id="KAJ4810159.1"/>
    </source>
</evidence>
<dbReference type="PANTHER" id="PTHR12565">
    <property type="entry name" value="STEROL REGULATORY ELEMENT-BINDING PROTEIN"/>
    <property type="match status" value="1"/>
</dbReference>
<name>A0AAV8H0B7_9POAL</name>
<dbReference type="GO" id="GO:0005634">
    <property type="term" value="C:nucleus"/>
    <property type="evidence" value="ECO:0007669"/>
    <property type="project" value="UniProtKB-SubCell"/>
</dbReference>
<dbReference type="GO" id="GO:0046983">
    <property type="term" value="F:protein dimerization activity"/>
    <property type="evidence" value="ECO:0007669"/>
    <property type="project" value="InterPro"/>
</dbReference>
<dbReference type="EMBL" id="JAMFTS010000001">
    <property type="protein sequence ID" value="KAJ4810159.1"/>
    <property type="molecule type" value="Genomic_DNA"/>
</dbReference>
<reference evidence="7" key="1">
    <citation type="submission" date="2022-08" db="EMBL/GenBank/DDBJ databases">
        <authorList>
            <person name="Marques A."/>
        </authorList>
    </citation>
    <scope>NUCLEOTIDE SEQUENCE</scope>
    <source>
        <strain evidence="7">RhyPub2mFocal</strain>
        <tissue evidence="7">Leaves</tissue>
    </source>
</reference>
<evidence type="ECO:0000313" key="8">
    <source>
        <dbReference type="Proteomes" id="UP001140206"/>
    </source>
</evidence>
<dbReference type="SMART" id="SM00353">
    <property type="entry name" value="HLH"/>
    <property type="match status" value="1"/>
</dbReference>
<evidence type="ECO:0000256" key="4">
    <source>
        <dbReference type="ARBA" id="ARBA00023163"/>
    </source>
</evidence>
<protein>
    <submittedName>
        <fullName evidence="7">Basic helix-loop-helix family protein</fullName>
    </submittedName>
</protein>
<evidence type="ECO:0000256" key="1">
    <source>
        <dbReference type="ARBA" id="ARBA00004123"/>
    </source>
</evidence>
<dbReference type="Gene3D" id="4.10.280.10">
    <property type="entry name" value="Helix-loop-helix DNA-binding domain"/>
    <property type="match status" value="1"/>
</dbReference>
<keyword evidence="8" id="KW-1185">Reference proteome</keyword>
<comment type="similarity">
    <text evidence="2">Belongs to the bHLH protein family.</text>
</comment>
<keyword evidence="3" id="KW-0805">Transcription regulation</keyword>
<dbReference type="SUPFAM" id="SSF47459">
    <property type="entry name" value="HLH, helix-loop-helix DNA-binding domain"/>
    <property type="match status" value="1"/>
</dbReference>
<keyword evidence="5" id="KW-0539">Nucleus</keyword>
<accession>A0AAV8H0B7</accession>
<dbReference type="PROSITE" id="PS50888">
    <property type="entry name" value="BHLH"/>
    <property type="match status" value="1"/>
</dbReference>
<dbReference type="FunFam" id="4.10.280.10:FF:000002">
    <property type="entry name" value="Basic helix-loop-helix transcription factor"/>
    <property type="match status" value="1"/>
</dbReference>
<keyword evidence="4" id="KW-0804">Transcription</keyword>
<dbReference type="GO" id="GO:0003700">
    <property type="term" value="F:DNA-binding transcription factor activity"/>
    <property type="evidence" value="ECO:0007669"/>
    <property type="project" value="TreeGrafter"/>
</dbReference>
<organism evidence="7 8">
    <name type="scientific">Rhynchospora pubera</name>
    <dbReference type="NCBI Taxonomy" id="906938"/>
    <lineage>
        <taxon>Eukaryota</taxon>
        <taxon>Viridiplantae</taxon>
        <taxon>Streptophyta</taxon>
        <taxon>Embryophyta</taxon>
        <taxon>Tracheophyta</taxon>
        <taxon>Spermatophyta</taxon>
        <taxon>Magnoliopsida</taxon>
        <taxon>Liliopsida</taxon>
        <taxon>Poales</taxon>
        <taxon>Cyperaceae</taxon>
        <taxon>Cyperoideae</taxon>
        <taxon>Rhynchosporeae</taxon>
        <taxon>Rhynchospora</taxon>
    </lineage>
</organism>
<dbReference type="PANTHER" id="PTHR12565:SF184">
    <property type="entry name" value="BHLH TRANSCRIPTION FACTOR"/>
    <property type="match status" value="1"/>
</dbReference>
<evidence type="ECO:0000259" key="6">
    <source>
        <dbReference type="PROSITE" id="PS50888"/>
    </source>
</evidence>
<dbReference type="AlphaFoldDB" id="A0AAV8H0B7"/>
<feature type="domain" description="BHLH" evidence="6">
    <location>
        <begin position="107"/>
        <end position="157"/>
    </location>
</feature>